<dbReference type="EMBL" id="JBICCN010000347">
    <property type="protein sequence ID" value="KAL3075934.1"/>
    <property type="molecule type" value="Genomic_DNA"/>
</dbReference>
<dbReference type="InterPro" id="IPR001584">
    <property type="entry name" value="Integrase_cat-core"/>
</dbReference>
<evidence type="ECO:0000259" key="1">
    <source>
        <dbReference type="PROSITE" id="PS50994"/>
    </source>
</evidence>
<feature type="domain" description="Integrase catalytic" evidence="1">
    <location>
        <begin position="147"/>
        <end position="235"/>
    </location>
</feature>
<protein>
    <recommendedName>
        <fullName evidence="1">Integrase catalytic domain-containing protein</fullName>
    </recommendedName>
</protein>
<dbReference type="PANTHER" id="PTHR37984:SF5">
    <property type="entry name" value="PROTEIN NYNRIN-LIKE"/>
    <property type="match status" value="1"/>
</dbReference>
<dbReference type="PANTHER" id="PTHR37984">
    <property type="entry name" value="PROTEIN CBG26694"/>
    <property type="match status" value="1"/>
</dbReference>
<dbReference type="SUPFAM" id="SSF53098">
    <property type="entry name" value="Ribonuclease H-like"/>
    <property type="match status" value="1"/>
</dbReference>
<dbReference type="PROSITE" id="PS50994">
    <property type="entry name" value="INTEGRASE"/>
    <property type="match status" value="1"/>
</dbReference>
<keyword evidence="3" id="KW-1185">Reference proteome</keyword>
<dbReference type="InterPro" id="IPR036397">
    <property type="entry name" value="RNaseH_sf"/>
</dbReference>
<gene>
    <name evidence="2" type="ORF">niasHS_012851</name>
</gene>
<dbReference type="Proteomes" id="UP001620645">
    <property type="component" value="Unassembled WGS sequence"/>
</dbReference>
<comment type="caution">
    <text evidence="2">The sequence shown here is derived from an EMBL/GenBank/DDBJ whole genome shotgun (WGS) entry which is preliminary data.</text>
</comment>
<organism evidence="2 3">
    <name type="scientific">Heterodera schachtii</name>
    <name type="common">Sugarbeet cyst nematode worm</name>
    <name type="synonym">Tylenchus schachtii</name>
    <dbReference type="NCBI Taxonomy" id="97005"/>
    <lineage>
        <taxon>Eukaryota</taxon>
        <taxon>Metazoa</taxon>
        <taxon>Ecdysozoa</taxon>
        <taxon>Nematoda</taxon>
        <taxon>Chromadorea</taxon>
        <taxon>Rhabditida</taxon>
        <taxon>Tylenchina</taxon>
        <taxon>Tylenchomorpha</taxon>
        <taxon>Tylenchoidea</taxon>
        <taxon>Heteroderidae</taxon>
        <taxon>Heteroderinae</taxon>
        <taxon>Heterodera</taxon>
    </lineage>
</organism>
<dbReference type="InterPro" id="IPR012337">
    <property type="entry name" value="RNaseH-like_sf"/>
</dbReference>
<evidence type="ECO:0000313" key="2">
    <source>
        <dbReference type="EMBL" id="KAL3075934.1"/>
    </source>
</evidence>
<sequence length="311" mass="35292">MFAEIIAMKKSRTTGTKWQLSRSIESEKRARGFLNQSQRDLPRWALILASYDFTIKYVKSENFGQADVLSRLIASKRSEEDVVVAFASSNDAFDVDEAATNYVHMTTLEQLPVDAEEIRDQTAADEQLQQVFSCLDCQLAAKLPQKAPLRPWPIPEEVFGRIHIDFAGPCHDGNTYLILVDALSKWPEITQMRTTNAAATIDVLNKIFHRYGAPKELVSDNGPQFSSYEFRQFCNGLPTRQNHRQSGVIYTVELPDKSRGRFHANQIRTRQIPDDDFEEPIDVINGTFGLPIPVRDFISGDGWLYEIGECI</sequence>
<dbReference type="InterPro" id="IPR050951">
    <property type="entry name" value="Retrovirus_Pol_polyprotein"/>
</dbReference>
<evidence type="ECO:0000313" key="3">
    <source>
        <dbReference type="Proteomes" id="UP001620645"/>
    </source>
</evidence>
<proteinExistence type="predicted"/>
<dbReference type="Gene3D" id="3.30.420.10">
    <property type="entry name" value="Ribonuclease H-like superfamily/Ribonuclease H"/>
    <property type="match status" value="1"/>
</dbReference>
<name>A0ABD2I658_HETSC</name>
<accession>A0ABD2I658</accession>
<dbReference type="Pfam" id="PF00665">
    <property type="entry name" value="rve"/>
    <property type="match status" value="1"/>
</dbReference>
<reference evidence="2 3" key="1">
    <citation type="submission" date="2024-10" db="EMBL/GenBank/DDBJ databases">
        <authorList>
            <person name="Kim D."/>
        </authorList>
    </citation>
    <scope>NUCLEOTIDE SEQUENCE [LARGE SCALE GENOMIC DNA]</scope>
    <source>
        <strain evidence="2">Taebaek</strain>
    </source>
</reference>
<dbReference type="AlphaFoldDB" id="A0ABD2I658"/>